<feature type="domain" description="Ionotropic glutamate receptor C-terminal" evidence="17">
    <location>
        <begin position="62"/>
        <end position="428"/>
    </location>
</feature>
<keyword evidence="4 16" id="KW-0812">Transmembrane</keyword>
<evidence type="ECO:0000259" key="18">
    <source>
        <dbReference type="SMART" id="SM00918"/>
    </source>
</evidence>
<feature type="binding site" evidence="12">
    <location>
        <position position="148"/>
    </location>
    <ligand>
        <name>L-glutamate</name>
        <dbReference type="ChEBI" id="CHEBI:29985"/>
    </ligand>
</feature>
<dbReference type="AlphaFoldDB" id="A0AAE1E4T9"/>
<feature type="region of interest" description="Disordered" evidence="15">
    <location>
        <begin position="506"/>
        <end position="563"/>
    </location>
</feature>
<evidence type="ECO:0000256" key="8">
    <source>
        <dbReference type="ARBA" id="ARBA00023170"/>
    </source>
</evidence>
<evidence type="ECO:0000259" key="17">
    <source>
        <dbReference type="SMART" id="SM00079"/>
    </source>
</evidence>
<feature type="transmembrane region" description="Helical" evidence="16">
    <location>
        <begin position="188"/>
        <end position="210"/>
    </location>
</feature>
<reference evidence="19" key="1">
    <citation type="journal article" date="2023" name="G3 (Bethesda)">
        <title>A reference genome for the long-term kleptoplast-retaining sea slug Elysia crispata morphotype clarki.</title>
        <authorList>
            <person name="Eastman K.E."/>
            <person name="Pendleton A.L."/>
            <person name="Shaikh M.A."/>
            <person name="Suttiyut T."/>
            <person name="Ogas R."/>
            <person name="Tomko P."/>
            <person name="Gavelis G."/>
            <person name="Widhalm J.R."/>
            <person name="Wisecaver J.H."/>
        </authorList>
    </citation>
    <scope>NUCLEOTIDE SEQUENCE</scope>
    <source>
        <strain evidence="19">ECLA1</strain>
    </source>
</reference>
<protein>
    <recommendedName>
        <fullName evidence="21">Glutamate receptor</fullName>
    </recommendedName>
</protein>
<evidence type="ECO:0000256" key="7">
    <source>
        <dbReference type="ARBA" id="ARBA00023136"/>
    </source>
</evidence>
<feature type="binding site" evidence="12">
    <location>
        <position position="143"/>
    </location>
    <ligand>
        <name>L-glutamate</name>
        <dbReference type="ChEBI" id="CHEBI:29985"/>
    </ligand>
</feature>
<accession>A0AAE1E4T9</accession>
<dbReference type="SMART" id="SM00079">
    <property type="entry name" value="PBPe"/>
    <property type="match status" value="1"/>
</dbReference>
<dbReference type="PANTHER" id="PTHR18966">
    <property type="entry name" value="IONOTROPIC GLUTAMATE RECEPTOR"/>
    <property type="match status" value="1"/>
</dbReference>
<dbReference type="EMBL" id="JAWDGP010001154">
    <property type="protein sequence ID" value="KAK3794057.1"/>
    <property type="molecule type" value="Genomic_DNA"/>
</dbReference>
<keyword evidence="9" id="KW-0325">Glycoprotein</keyword>
<dbReference type="FunFam" id="3.40.190.10:FF:000024">
    <property type="entry name" value="Glutamate receptor, ionotropic, delta 1"/>
    <property type="match status" value="1"/>
</dbReference>
<feature type="transmembrane region" description="Helical" evidence="16">
    <location>
        <begin position="260"/>
        <end position="285"/>
    </location>
</feature>
<feature type="region of interest" description="Disordered" evidence="15">
    <location>
        <begin position="1"/>
        <end position="57"/>
    </location>
</feature>
<comment type="caution">
    <text evidence="19">The sequence shown here is derived from an EMBL/GenBank/DDBJ whole genome shotgun (WGS) entry which is preliminary data.</text>
</comment>
<feature type="site" description="Interaction with the cone snail toxin Con-ikot-ikot" evidence="13">
    <location>
        <position position="322"/>
    </location>
</feature>
<evidence type="ECO:0000256" key="10">
    <source>
        <dbReference type="ARBA" id="ARBA00023286"/>
    </source>
</evidence>
<keyword evidence="7 16" id="KW-0472">Membrane</keyword>
<dbReference type="Proteomes" id="UP001283361">
    <property type="component" value="Unassembled WGS sequence"/>
</dbReference>
<evidence type="ECO:0000256" key="1">
    <source>
        <dbReference type="ARBA" id="ARBA00004651"/>
    </source>
</evidence>
<feature type="compositionally biased region" description="Basic and acidic residues" evidence="15">
    <location>
        <begin position="551"/>
        <end position="563"/>
    </location>
</feature>
<evidence type="ECO:0000256" key="3">
    <source>
        <dbReference type="ARBA" id="ARBA00022475"/>
    </source>
</evidence>
<dbReference type="InterPro" id="IPR015683">
    <property type="entry name" value="Ionotropic_Glu_rcpt"/>
</dbReference>
<evidence type="ECO:0000256" key="12">
    <source>
        <dbReference type="PIRSR" id="PIRSR601508-1"/>
    </source>
</evidence>
<dbReference type="PRINTS" id="PR00177">
    <property type="entry name" value="NMDARECEPTOR"/>
</dbReference>
<dbReference type="SMART" id="SM00918">
    <property type="entry name" value="Lig_chan-Glu_bd"/>
    <property type="match status" value="1"/>
</dbReference>
<dbReference type="InterPro" id="IPR001508">
    <property type="entry name" value="Iono_Glu_rcpt_met"/>
</dbReference>
<dbReference type="Pfam" id="PF00060">
    <property type="entry name" value="Lig_chan"/>
    <property type="match status" value="1"/>
</dbReference>
<dbReference type="GO" id="GO:0005886">
    <property type="term" value="C:plasma membrane"/>
    <property type="evidence" value="ECO:0007669"/>
    <property type="project" value="UniProtKB-SubCell"/>
</dbReference>
<dbReference type="SUPFAM" id="SSF53850">
    <property type="entry name" value="Periplasmic binding protein-like II"/>
    <property type="match status" value="1"/>
</dbReference>
<keyword evidence="3" id="KW-1003">Cell membrane</keyword>
<evidence type="ECO:0000256" key="4">
    <source>
        <dbReference type="ARBA" id="ARBA00022692"/>
    </source>
</evidence>
<evidence type="ECO:0008006" key="21">
    <source>
        <dbReference type="Google" id="ProtNLM"/>
    </source>
</evidence>
<feature type="domain" description="Ionotropic glutamate receptor L-glutamate and glycine-binding" evidence="18">
    <location>
        <begin position="72"/>
        <end position="132"/>
    </location>
</feature>
<keyword evidence="6" id="KW-0406">Ion transport</keyword>
<dbReference type="Pfam" id="PF10613">
    <property type="entry name" value="Lig_chan-Glu_bd"/>
    <property type="match status" value="1"/>
</dbReference>
<feature type="disulfide bond" evidence="14">
    <location>
        <begin position="377"/>
        <end position="432"/>
    </location>
</feature>
<dbReference type="GO" id="GO:0015276">
    <property type="term" value="F:ligand-gated monoatomic ion channel activity"/>
    <property type="evidence" value="ECO:0007669"/>
    <property type="project" value="InterPro"/>
</dbReference>
<evidence type="ECO:0000313" key="20">
    <source>
        <dbReference type="Proteomes" id="UP001283361"/>
    </source>
</evidence>
<feature type="binding site" evidence="12">
    <location>
        <position position="365"/>
    </location>
    <ligand>
        <name>L-glutamate</name>
        <dbReference type="ChEBI" id="CHEBI:29985"/>
    </ligand>
</feature>
<keyword evidence="8" id="KW-0675">Receptor</keyword>
<evidence type="ECO:0000313" key="19">
    <source>
        <dbReference type="EMBL" id="KAK3794057.1"/>
    </source>
</evidence>
<dbReference type="GO" id="GO:0038023">
    <property type="term" value="F:signaling receptor activity"/>
    <property type="evidence" value="ECO:0007669"/>
    <property type="project" value="InterPro"/>
</dbReference>
<keyword evidence="5 16" id="KW-1133">Transmembrane helix</keyword>
<dbReference type="Gene3D" id="1.10.287.70">
    <property type="match status" value="1"/>
</dbReference>
<comment type="subcellular location">
    <subcellularLocation>
        <location evidence="1">Cell membrane</location>
        <topology evidence="1">Multi-pass membrane protein</topology>
    </subcellularLocation>
</comment>
<feature type="transmembrane region" description="Helical" evidence="16">
    <location>
        <begin position="461"/>
        <end position="488"/>
    </location>
</feature>
<feature type="binding site" evidence="12">
    <location>
        <position position="317"/>
    </location>
    <ligand>
        <name>L-glutamate</name>
        <dbReference type="ChEBI" id="CHEBI:29985"/>
    </ligand>
</feature>
<gene>
    <name evidence="19" type="ORF">RRG08_011837</name>
</gene>
<dbReference type="SUPFAM" id="SSF81324">
    <property type="entry name" value="Voltage-gated potassium channels"/>
    <property type="match status" value="1"/>
</dbReference>
<evidence type="ECO:0000256" key="5">
    <source>
        <dbReference type="ARBA" id="ARBA00022989"/>
    </source>
</evidence>
<keyword evidence="20" id="KW-1185">Reference proteome</keyword>
<evidence type="ECO:0000256" key="14">
    <source>
        <dbReference type="PIRSR" id="PIRSR601508-3"/>
    </source>
</evidence>
<dbReference type="InterPro" id="IPR019594">
    <property type="entry name" value="Glu/Gly-bd"/>
</dbReference>
<evidence type="ECO:0000256" key="9">
    <source>
        <dbReference type="ARBA" id="ARBA00023180"/>
    </source>
</evidence>
<keyword evidence="2" id="KW-0813">Transport</keyword>
<keyword evidence="10" id="KW-1071">Ligand-gated ion channel</keyword>
<evidence type="ECO:0000256" key="16">
    <source>
        <dbReference type="SAM" id="Phobius"/>
    </source>
</evidence>
<evidence type="ECO:0000256" key="11">
    <source>
        <dbReference type="ARBA" id="ARBA00023303"/>
    </source>
</evidence>
<evidence type="ECO:0000256" key="13">
    <source>
        <dbReference type="PIRSR" id="PIRSR601508-2"/>
    </source>
</evidence>
<sequence>MPGEASSMLGQAEPVTGSSVISLPRGCLAPSENLPPSSRSPGAMSRSLREAHTTASSTGLPTLKISVADQAPFVIRDSDSKGGEVYSGFVIDLIKEVGRRAGFDYELIQNEDGLIGAPRGGKWVGVIGDVESGKAQIGAGAITVTSLREDVVDFTKPFMSNSINLLVQKPEWSSIGLGYLTRPFSTDYWIMVLVCLLLVGIVFFLIGKFSPYEWGNVAADRDPRGAKNSFTFRNSYLFALSTISWQGFREAPKSLSGRIMAAFWFLFVLFTLIAYTGNLTAYLLARPEQIPDMPFRTYEELLESSDITVGSVNFGTTQDMLRKSRSETLKALWSKMNSVGSFVEDYEDGVHRVKTSNGRFVMFMESASAEYYARNECNLMLFGENLFPTSMAFALPKGSMWRSKINEAIRDIREEGVMKTISDKYWRFGGNCDNVDGRKYVKTGSGSLSSLPIYAITLKDMAVAILLFFLGMVVAFIFLAIEIVHYAVTKKGKKIEKPNILKNPPKIFRGKKAAKPAPEDVEGGAGPSSSGDALESVPLEDAEEPAASSGDELRPEGEEAAKA</sequence>
<name>A0AAE1E4T9_9GAST</name>
<evidence type="ECO:0000256" key="6">
    <source>
        <dbReference type="ARBA" id="ARBA00023065"/>
    </source>
</evidence>
<keyword evidence="11" id="KW-0407">Ion channel</keyword>
<evidence type="ECO:0000256" key="2">
    <source>
        <dbReference type="ARBA" id="ARBA00022448"/>
    </source>
</evidence>
<evidence type="ECO:0000256" key="15">
    <source>
        <dbReference type="SAM" id="MobiDB-lite"/>
    </source>
</evidence>
<dbReference type="Gene3D" id="3.40.190.10">
    <property type="entry name" value="Periplasmic binding protein-like II"/>
    <property type="match status" value="2"/>
</dbReference>
<proteinExistence type="predicted"/>
<organism evidence="19 20">
    <name type="scientific">Elysia crispata</name>
    <name type="common">lettuce slug</name>
    <dbReference type="NCBI Taxonomy" id="231223"/>
    <lineage>
        <taxon>Eukaryota</taxon>
        <taxon>Metazoa</taxon>
        <taxon>Spiralia</taxon>
        <taxon>Lophotrochozoa</taxon>
        <taxon>Mollusca</taxon>
        <taxon>Gastropoda</taxon>
        <taxon>Heterobranchia</taxon>
        <taxon>Euthyneura</taxon>
        <taxon>Panpulmonata</taxon>
        <taxon>Sacoglossa</taxon>
        <taxon>Placobranchoidea</taxon>
        <taxon>Plakobranchidae</taxon>
        <taxon>Elysia</taxon>
    </lineage>
</organism>
<keyword evidence="14" id="KW-1015">Disulfide bond</keyword>
<dbReference type="InterPro" id="IPR001320">
    <property type="entry name" value="Iontro_rcpt_C"/>
</dbReference>